<sequence>MFVVRETFTAKPGQASALARQLKAAVSLNPVAKTRVLTDYIARFNTVVIETEVEDLAVFDQQMAEYMSRADIRAAMEGYAERYLTGTREVYRVV</sequence>
<accession>A0A143PK07</accession>
<evidence type="ECO:0000313" key="1">
    <source>
        <dbReference type="EMBL" id="AMY08756.1"/>
    </source>
</evidence>
<dbReference type="RefSeq" id="WP_110170568.1">
    <property type="nucleotide sequence ID" value="NZ_CP015136.1"/>
</dbReference>
<keyword evidence="2" id="KW-1185">Reference proteome</keyword>
<reference evidence="2" key="2">
    <citation type="submission" date="2016-04" db="EMBL/GenBank/DDBJ databases">
        <title>First Complete Genome Sequence of a Subdivision 6 Acidobacterium.</title>
        <authorList>
            <person name="Huang S."/>
            <person name="Vieira S."/>
            <person name="Bunk B."/>
            <person name="Riedel T."/>
            <person name="Sproeer C."/>
            <person name="Overmann J."/>
        </authorList>
    </citation>
    <scope>NUCLEOTIDE SEQUENCE [LARGE SCALE GENOMIC DNA]</scope>
    <source>
        <strain evidence="2">DSM 100886 HEG_-6_39</strain>
    </source>
</reference>
<protein>
    <submittedName>
        <fullName evidence="1">Uncharacterized protein</fullName>
    </submittedName>
</protein>
<gene>
    <name evidence="1" type="ORF">LuPra_01960</name>
</gene>
<dbReference type="STRING" id="1855912.LuPra_01960"/>
<organism evidence="1 2">
    <name type="scientific">Luteitalea pratensis</name>
    <dbReference type="NCBI Taxonomy" id="1855912"/>
    <lineage>
        <taxon>Bacteria</taxon>
        <taxon>Pseudomonadati</taxon>
        <taxon>Acidobacteriota</taxon>
        <taxon>Vicinamibacteria</taxon>
        <taxon>Vicinamibacterales</taxon>
        <taxon>Vicinamibacteraceae</taxon>
        <taxon>Luteitalea</taxon>
    </lineage>
</organism>
<dbReference type="OrthoDB" id="129452at2"/>
<dbReference type="AlphaFoldDB" id="A0A143PK07"/>
<proteinExistence type="predicted"/>
<dbReference type="Proteomes" id="UP000076079">
    <property type="component" value="Chromosome"/>
</dbReference>
<name>A0A143PK07_LUTPR</name>
<evidence type="ECO:0000313" key="2">
    <source>
        <dbReference type="Proteomes" id="UP000076079"/>
    </source>
</evidence>
<dbReference type="KEGG" id="abac:LuPra_01960"/>
<dbReference type="EMBL" id="CP015136">
    <property type="protein sequence ID" value="AMY08756.1"/>
    <property type="molecule type" value="Genomic_DNA"/>
</dbReference>
<reference evidence="1 2" key="1">
    <citation type="journal article" date="2016" name="Genome Announc.">
        <title>First Complete Genome Sequence of a Subdivision 6 Acidobacterium Strain.</title>
        <authorList>
            <person name="Huang S."/>
            <person name="Vieira S."/>
            <person name="Bunk B."/>
            <person name="Riedel T."/>
            <person name="Sproer C."/>
            <person name="Overmann J."/>
        </authorList>
    </citation>
    <scope>NUCLEOTIDE SEQUENCE [LARGE SCALE GENOMIC DNA]</scope>
    <source>
        <strain evidence="2">DSM 100886 HEG_-6_39</strain>
    </source>
</reference>